<evidence type="ECO:0000313" key="4">
    <source>
        <dbReference type="Proteomes" id="UP000265845"/>
    </source>
</evidence>
<dbReference type="RefSeq" id="WP_119452538.1">
    <property type="nucleotide sequence ID" value="NZ_QWGA01000003.1"/>
</dbReference>
<evidence type="ECO:0000313" key="3">
    <source>
        <dbReference type="EMBL" id="RIJ31038.1"/>
    </source>
</evidence>
<organism evidence="3 4">
    <name type="scientific">Henriciella algicola</name>
    <dbReference type="NCBI Taxonomy" id="1608422"/>
    <lineage>
        <taxon>Bacteria</taxon>
        <taxon>Pseudomonadati</taxon>
        <taxon>Pseudomonadota</taxon>
        <taxon>Alphaproteobacteria</taxon>
        <taxon>Hyphomonadales</taxon>
        <taxon>Hyphomonadaceae</taxon>
        <taxon>Henriciella</taxon>
    </lineage>
</organism>
<name>A0A399RIB9_9PROT</name>
<gene>
    <name evidence="3" type="ORF">D1222_01855</name>
</gene>
<comment type="caution">
    <text evidence="3">The sequence shown here is derived from an EMBL/GenBank/DDBJ whole genome shotgun (WGS) entry which is preliminary data.</text>
</comment>
<sequence>MILHGNQRGGARDLAVHLMKPENEHIEVHSLRGFACEDLMGAFLESEALSEGTRCRQHLFSMSFNPPPGREVSTEDFERAVAQAEEALGLSGQPRALIFHEKEARRHLHAVWSRIDGENMKAIQLSHSKMKMREVSRELFIEHGWTLPRGLANSQERDPRNFTLEEWQQAKRKGRDPREIKTAIQDAWATSDTQATLAHALEARGFRLARGDRKGVVVIDQDGEVRSLARSAGIKARDIRARLKETEALSSVEQTRNRIAEEMLGKVGEFRRAEIGKARLRKATFDRQRMSLVERQSTARESLRSDQEIRSVAEAKARQERYREGLRGLWDKMRGEHARIKAQNERETYEAYKRDQAERDRLVQRHLDQRRELSVRYEQMRETSRETRSSLREDWRKYQEMRKPQPQPEPNAETTIQVRLDWLRRDERGPPTPDRER</sequence>
<dbReference type="InterPro" id="IPR005094">
    <property type="entry name" value="Endonuclease_MobA/VirD2"/>
</dbReference>
<feature type="compositionally biased region" description="Basic and acidic residues" evidence="1">
    <location>
        <begin position="297"/>
        <end position="317"/>
    </location>
</feature>
<dbReference type="OrthoDB" id="1826980at2"/>
<feature type="compositionally biased region" description="Basic and acidic residues" evidence="1">
    <location>
        <begin position="377"/>
        <end position="403"/>
    </location>
</feature>
<dbReference type="EMBL" id="QWGA01000003">
    <property type="protein sequence ID" value="RIJ31038.1"/>
    <property type="molecule type" value="Genomic_DNA"/>
</dbReference>
<reference evidence="3 4" key="1">
    <citation type="submission" date="2018-08" db="EMBL/GenBank/DDBJ databases">
        <title>Henriciella mobilis sp. nov., isolated from seawater.</title>
        <authorList>
            <person name="Cheng H."/>
            <person name="Wu Y.-H."/>
            <person name="Xu X.-W."/>
            <person name="Guo L.-L."/>
        </authorList>
    </citation>
    <scope>NUCLEOTIDE SEQUENCE [LARGE SCALE GENOMIC DNA]</scope>
    <source>
        <strain evidence="3 4">CCUG67844</strain>
    </source>
</reference>
<dbReference type="AlphaFoldDB" id="A0A399RIB9"/>
<accession>A0A399RIB9</accession>
<keyword evidence="4" id="KW-1185">Reference proteome</keyword>
<protein>
    <submittedName>
        <fullName evidence="3">Relaxase</fullName>
    </submittedName>
</protein>
<evidence type="ECO:0000256" key="1">
    <source>
        <dbReference type="SAM" id="MobiDB-lite"/>
    </source>
</evidence>
<evidence type="ECO:0000259" key="2">
    <source>
        <dbReference type="Pfam" id="PF03432"/>
    </source>
</evidence>
<feature type="region of interest" description="Disordered" evidence="1">
    <location>
        <begin position="294"/>
        <end position="317"/>
    </location>
</feature>
<proteinExistence type="predicted"/>
<feature type="domain" description="MobA/VirD2-like nuclease" evidence="2">
    <location>
        <begin position="22"/>
        <end position="145"/>
    </location>
</feature>
<dbReference type="Pfam" id="PF03432">
    <property type="entry name" value="Relaxase"/>
    <property type="match status" value="1"/>
</dbReference>
<feature type="region of interest" description="Disordered" evidence="1">
    <location>
        <begin position="377"/>
        <end position="415"/>
    </location>
</feature>
<dbReference type="Proteomes" id="UP000265845">
    <property type="component" value="Unassembled WGS sequence"/>
</dbReference>